<dbReference type="PIRSF" id="PIRSF037871">
    <property type="entry name" value="TIM44"/>
    <property type="match status" value="1"/>
</dbReference>
<dbReference type="GO" id="GO:0005743">
    <property type="term" value="C:mitochondrial inner membrane"/>
    <property type="evidence" value="ECO:0007669"/>
    <property type="project" value="UniProtKB-SubCell"/>
</dbReference>
<reference evidence="14 15" key="1">
    <citation type="journal article" date="2014" name="Nat. Genet.">
        <title>Genome and transcriptome of the porcine whipworm Trichuris suis.</title>
        <authorList>
            <person name="Jex A.R."/>
            <person name="Nejsum P."/>
            <person name="Schwarz E.M."/>
            <person name="Hu L."/>
            <person name="Young N.D."/>
            <person name="Hall R.S."/>
            <person name="Korhonen P.K."/>
            <person name="Liao S."/>
            <person name="Thamsborg S."/>
            <person name="Xia J."/>
            <person name="Xu P."/>
            <person name="Wang S."/>
            <person name="Scheerlinck J.P."/>
            <person name="Hofmann A."/>
            <person name="Sternberg P.W."/>
            <person name="Wang J."/>
            <person name="Gasser R.B."/>
        </authorList>
    </citation>
    <scope>NUCLEOTIDE SEQUENCE [LARGE SCALE GENOMIC DNA]</scope>
    <source>
        <strain evidence="14">DCEP-RM93F</strain>
        <strain evidence="13">DCEP-RM93M</strain>
    </source>
</reference>
<dbReference type="Gene3D" id="3.10.450.240">
    <property type="match status" value="1"/>
</dbReference>
<protein>
    <recommendedName>
        <fullName evidence="10">Mitochondrial import inner membrane translocase subunit TIM44</fullName>
    </recommendedName>
</protein>
<evidence type="ECO:0000313" key="13">
    <source>
        <dbReference type="EMBL" id="KFD55109.1"/>
    </source>
</evidence>
<dbReference type="InterPro" id="IPR032710">
    <property type="entry name" value="NTF2-like_dom_sf"/>
</dbReference>
<gene>
    <name evidence="13" type="ORF">M513_04027</name>
    <name evidence="14" type="ORF">M514_04027</name>
</gene>
<dbReference type="PANTHER" id="PTHR10721">
    <property type="entry name" value="MITOCHONDRIAL IMPORT INNER MEMBRANE TRANSLOCASE SUBUNIT TIM44"/>
    <property type="match status" value="1"/>
</dbReference>
<comment type="similarity">
    <text evidence="2 10">Belongs to the Tim44 family.</text>
</comment>
<name>A0A085NST9_9BILA</name>
<dbReference type="SMART" id="SM00978">
    <property type="entry name" value="Tim44"/>
    <property type="match status" value="1"/>
</dbReference>
<evidence type="ECO:0000256" key="7">
    <source>
        <dbReference type="ARBA" id="ARBA00023010"/>
    </source>
</evidence>
<organism evidence="14">
    <name type="scientific">Trichuris suis</name>
    <name type="common">pig whipworm</name>
    <dbReference type="NCBI Taxonomy" id="68888"/>
    <lineage>
        <taxon>Eukaryota</taxon>
        <taxon>Metazoa</taxon>
        <taxon>Ecdysozoa</taxon>
        <taxon>Nematoda</taxon>
        <taxon>Enoplea</taxon>
        <taxon>Dorylaimia</taxon>
        <taxon>Trichinellida</taxon>
        <taxon>Trichuridae</taxon>
        <taxon>Trichuris</taxon>
    </lineage>
</organism>
<evidence type="ECO:0000256" key="8">
    <source>
        <dbReference type="ARBA" id="ARBA00023128"/>
    </source>
</evidence>
<accession>A0A085NST9</accession>
<keyword evidence="5 10" id="KW-0653">Protein transport</keyword>
<keyword evidence="6" id="KW-0809">Transit peptide</keyword>
<evidence type="ECO:0000256" key="5">
    <source>
        <dbReference type="ARBA" id="ARBA00022927"/>
    </source>
</evidence>
<keyword evidence="4 10" id="KW-0999">Mitochondrion inner membrane</keyword>
<dbReference type="Proteomes" id="UP000030764">
    <property type="component" value="Unassembled WGS sequence"/>
</dbReference>
<feature type="domain" description="Tim44-like" evidence="12">
    <location>
        <begin position="278"/>
        <end position="427"/>
    </location>
</feature>
<dbReference type="InterPro" id="IPR039544">
    <property type="entry name" value="Tim44-like"/>
</dbReference>
<evidence type="ECO:0000313" key="15">
    <source>
        <dbReference type="Proteomes" id="UP000030764"/>
    </source>
</evidence>
<dbReference type="GO" id="GO:0030150">
    <property type="term" value="P:protein import into mitochondrial matrix"/>
    <property type="evidence" value="ECO:0007669"/>
    <property type="project" value="InterPro"/>
</dbReference>
<keyword evidence="15" id="KW-1185">Reference proteome</keyword>
<evidence type="ECO:0000256" key="9">
    <source>
        <dbReference type="ARBA" id="ARBA00023136"/>
    </source>
</evidence>
<evidence type="ECO:0000259" key="12">
    <source>
        <dbReference type="SMART" id="SM00978"/>
    </source>
</evidence>
<dbReference type="AlphaFoldDB" id="A0A085NST9"/>
<keyword evidence="9 10" id="KW-0472">Membrane</keyword>
<proteinExistence type="inferred from homology"/>
<keyword evidence="8 10" id="KW-0496">Mitochondrion</keyword>
<evidence type="ECO:0000256" key="1">
    <source>
        <dbReference type="ARBA" id="ARBA00004273"/>
    </source>
</evidence>
<evidence type="ECO:0000256" key="10">
    <source>
        <dbReference type="PIRNR" id="PIRNR037871"/>
    </source>
</evidence>
<comment type="subcellular location">
    <subcellularLocation>
        <location evidence="1 10">Mitochondrion inner membrane</location>
    </subcellularLocation>
</comment>
<keyword evidence="11" id="KW-0175">Coiled coil</keyword>
<dbReference type="EMBL" id="KL367477">
    <property type="protein sequence ID" value="KFD72535.1"/>
    <property type="molecule type" value="Genomic_DNA"/>
</dbReference>
<dbReference type="Proteomes" id="UP000030758">
    <property type="component" value="Unassembled WGS sequence"/>
</dbReference>
<keyword evidence="7 10" id="KW-0811">Translocation</keyword>
<evidence type="ECO:0000256" key="3">
    <source>
        <dbReference type="ARBA" id="ARBA00022448"/>
    </source>
</evidence>
<dbReference type="PANTHER" id="PTHR10721:SF1">
    <property type="entry name" value="MITOCHONDRIAL IMPORT INNER MEMBRANE TRANSLOCASE SUBUNIT TIM44"/>
    <property type="match status" value="1"/>
</dbReference>
<sequence>MRPSCWRAFRSATRVRSYCQLPKKNFLTNLVDYVQEELEKNKQLKENLKRLKAETDRLEQSETLKQARLKFDLIEQETVKSSERLQQRLLQLQSYIRKTMDEAKKTEIGQKSMEMGEAAYKTVLDAAETLEKSAELLSKTPAYRSLADGAKTVRDELDQFAFAGDHIYRRPAVLRKRVEFFQSTNQHTIASNPDVSSVTVHKDQQWYSAWKSWTESNPYIQSESVSLHWLAYCMFILTELTDWKLQYDESSNPVIRATRFVSTKLYEVASSLFQVNNISEVATEICKVEPDFTIAKFCAHCRTDIIPNVLEAVFRGELEIVKDWCTDAAYAQLTHYFTDCKASGYIVKAQLLDIENVDVIMGKMTEYGPLLLVNFTTHQIRLVKNPAGQSMFGTSEKPVSIGYIFVFCRNIEELDPRAAWKIMEVSELRARAIV</sequence>
<dbReference type="GO" id="GO:0051087">
    <property type="term" value="F:protein-folding chaperone binding"/>
    <property type="evidence" value="ECO:0007669"/>
    <property type="project" value="InterPro"/>
</dbReference>
<comment type="function">
    <text evidence="10">Essential component of the PAM complex, a complex required for the translocation of transit peptide-containing proteins from the inner membrane into the mitochondrial matrix in an ATP-dependent manner.</text>
</comment>
<evidence type="ECO:0000313" key="14">
    <source>
        <dbReference type="EMBL" id="KFD72535.1"/>
    </source>
</evidence>
<evidence type="ECO:0000256" key="4">
    <source>
        <dbReference type="ARBA" id="ARBA00022792"/>
    </source>
</evidence>
<evidence type="ECO:0000256" key="11">
    <source>
        <dbReference type="SAM" id="Coils"/>
    </source>
</evidence>
<keyword evidence="3 10" id="KW-0813">Transport</keyword>
<evidence type="ECO:0000256" key="6">
    <source>
        <dbReference type="ARBA" id="ARBA00022946"/>
    </source>
</evidence>
<evidence type="ECO:0000256" key="2">
    <source>
        <dbReference type="ARBA" id="ARBA00009597"/>
    </source>
</evidence>
<dbReference type="InterPro" id="IPR007379">
    <property type="entry name" value="Tim44-like_dom"/>
</dbReference>
<dbReference type="InterPro" id="IPR017303">
    <property type="entry name" value="Tim44"/>
</dbReference>
<dbReference type="SUPFAM" id="SSF54427">
    <property type="entry name" value="NTF2-like"/>
    <property type="match status" value="1"/>
</dbReference>
<dbReference type="EMBL" id="KL363202">
    <property type="protein sequence ID" value="KFD55109.1"/>
    <property type="molecule type" value="Genomic_DNA"/>
</dbReference>
<dbReference type="Pfam" id="PF04280">
    <property type="entry name" value="Tim44"/>
    <property type="match status" value="1"/>
</dbReference>
<feature type="coiled-coil region" evidence="11">
    <location>
        <begin position="27"/>
        <end position="61"/>
    </location>
</feature>